<proteinExistence type="predicted"/>
<sequence>MPVTRKRKKPAERYSRQVENRNFLAPTGFRFVLKRSPKAAFLCNQANIPAIDLGTTVQPNYLRDIPVPGDKIEFGDLTIRFLVDEDLTNYMELQNWIRGLGFPETRKNFSDFESEGSDYGIIPTEGGDNIYSDATLQILSNNLVPKFQVMFKDLFPYSLTTITFDATDTDIEYFTAEASFKYTMYNLTDMENNPL</sequence>
<protein>
    <submittedName>
        <fullName evidence="1">Tail completion and sheath stabilizer</fullName>
    </submittedName>
</protein>
<dbReference type="Proteomes" id="UP000221247">
    <property type="component" value="Segment"/>
</dbReference>
<reference evidence="1 2" key="1">
    <citation type="submission" date="2017-06" db="EMBL/GenBank/DDBJ databases">
        <authorList>
            <person name="Kim H.J."/>
            <person name="Triplett B.A."/>
        </authorList>
    </citation>
    <scope>NUCLEOTIDE SEQUENCE [LARGE SCALE GENOMIC DNA]</scope>
</reference>
<evidence type="ECO:0000313" key="2">
    <source>
        <dbReference type="Proteomes" id="UP000221247"/>
    </source>
</evidence>
<organism evidence="1 2">
    <name type="scientific">Synechococcus phage Bellamy</name>
    <dbReference type="NCBI Taxonomy" id="2023996"/>
    <lineage>
        <taxon>Viruses</taxon>
        <taxon>Duplodnaviria</taxon>
        <taxon>Heunggongvirae</taxon>
        <taxon>Uroviricota</taxon>
        <taxon>Caudoviricetes</taxon>
        <taxon>Pantevenvirales</taxon>
        <taxon>Kyanoviridae</taxon>
        <taxon>Bellamyvirus</taxon>
        <taxon>Bellamyvirus bellamy</taxon>
    </lineage>
</organism>
<keyword evidence="2" id="KW-1185">Reference proteome</keyword>
<accession>A0A222YVT6</accession>
<dbReference type="GeneID" id="54981465"/>
<dbReference type="RefSeq" id="YP_009791292.1">
    <property type="nucleotide sequence ID" value="NC_047838.1"/>
</dbReference>
<dbReference type="KEGG" id="vg:54981465"/>
<name>A0A222YVT6_9CAUD</name>
<evidence type="ECO:0000313" key="1">
    <source>
        <dbReference type="EMBL" id="ASR76180.1"/>
    </source>
</evidence>
<gene>
    <name evidence="1" type="primary">135</name>
    <name evidence="1" type="ORF">PBI_BELLAMY_135</name>
</gene>
<dbReference type="EMBL" id="MF351863">
    <property type="protein sequence ID" value="ASR76180.1"/>
    <property type="molecule type" value="Genomic_DNA"/>
</dbReference>